<keyword evidence="7" id="KW-1185">Reference proteome</keyword>
<dbReference type="GO" id="GO:0005634">
    <property type="term" value="C:nucleus"/>
    <property type="evidence" value="ECO:0007669"/>
    <property type="project" value="TreeGrafter"/>
</dbReference>
<dbReference type="PANTHER" id="PTHR21680:SF0">
    <property type="entry name" value="COILED-COIL DOMAIN-CONTAINING PROTEIN 124"/>
    <property type="match status" value="1"/>
</dbReference>
<feature type="compositionally biased region" description="Basic and acidic residues" evidence="4">
    <location>
        <begin position="101"/>
        <end position="115"/>
    </location>
</feature>
<reference evidence="7" key="1">
    <citation type="submission" date="2017-01" db="EMBL/GenBank/DDBJ databases">
        <title>Comparative genomics of anhydrobiosis in the tardigrade Hypsibius dujardini.</title>
        <authorList>
            <person name="Yoshida Y."/>
            <person name="Koutsovoulos G."/>
            <person name="Laetsch D."/>
            <person name="Stevens L."/>
            <person name="Kumar S."/>
            <person name="Horikawa D."/>
            <person name="Ishino K."/>
            <person name="Komine S."/>
            <person name="Tomita M."/>
            <person name="Blaxter M."/>
            <person name="Arakawa K."/>
        </authorList>
    </citation>
    <scope>NUCLEOTIDE SEQUENCE [LARGE SCALE GENOMIC DNA]</scope>
    <source>
        <strain evidence="7">Z151</strain>
    </source>
</reference>
<dbReference type="Pfam" id="PF06244">
    <property type="entry name" value="Ccdc124"/>
    <property type="match status" value="1"/>
</dbReference>
<evidence type="ECO:0000259" key="5">
    <source>
        <dbReference type="Pfam" id="PF06244"/>
    </source>
</evidence>
<dbReference type="InterPro" id="IPR054414">
    <property type="entry name" value="Ccdc124/Oxs1_C"/>
</dbReference>
<dbReference type="InterPro" id="IPR010422">
    <property type="entry name" value="Ccdc124/Oxs1"/>
</dbReference>
<name>A0A1W0X518_HYPEX</name>
<evidence type="ECO:0000256" key="2">
    <source>
        <dbReference type="ARBA" id="ARBA00008296"/>
    </source>
</evidence>
<feature type="compositionally biased region" description="Basic and acidic residues" evidence="4">
    <location>
        <begin position="1"/>
        <end position="31"/>
    </location>
</feature>
<dbReference type="AlphaFoldDB" id="A0A1W0X518"/>
<dbReference type="Proteomes" id="UP000192578">
    <property type="component" value="Unassembled WGS sequence"/>
</dbReference>
<feature type="compositionally biased region" description="Basic and acidic residues" evidence="4">
    <location>
        <begin position="41"/>
        <end position="69"/>
    </location>
</feature>
<feature type="region of interest" description="Disordered" evidence="4">
    <location>
        <begin position="199"/>
        <end position="219"/>
    </location>
</feature>
<evidence type="ECO:0000256" key="1">
    <source>
        <dbReference type="ARBA" id="ARBA00004214"/>
    </source>
</evidence>
<sequence length="219" mass="25573">MPKKMGENSKAVEAKARKDQVQKEKQAQKEKEEEDKLWEDDDKHVVKKMERKEDKEKKQQEALLRKKEREKLLEEEMGALKSAKVAPAKVTKAQIDAEADRREKILKQDKPKESDVVALDETAPISENVNRIVHEGHSARDVEEALSILSVQENPSDIDKHPEKRVRAAYSTFEEREMVRLKAEYPNFRLSQLKQMLKKEWQKSPDNPFNQPTRSFNTK</sequence>
<feature type="compositionally biased region" description="Polar residues" evidence="4">
    <location>
        <begin position="204"/>
        <end position="219"/>
    </location>
</feature>
<keyword evidence="3" id="KW-0175">Coiled coil</keyword>
<dbReference type="GO" id="GO:0030496">
    <property type="term" value="C:midbody"/>
    <property type="evidence" value="ECO:0007669"/>
    <property type="project" value="UniProtKB-SubCell"/>
</dbReference>
<dbReference type="GO" id="GO:0003713">
    <property type="term" value="F:transcription coactivator activity"/>
    <property type="evidence" value="ECO:0007669"/>
    <property type="project" value="TreeGrafter"/>
</dbReference>
<feature type="region of interest" description="Disordered" evidence="4">
    <location>
        <begin position="101"/>
        <end position="121"/>
    </location>
</feature>
<evidence type="ECO:0000313" key="6">
    <source>
        <dbReference type="EMBL" id="OQV22605.1"/>
    </source>
</evidence>
<dbReference type="OrthoDB" id="76412at2759"/>
<feature type="region of interest" description="Disordered" evidence="4">
    <location>
        <begin position="1"/>
        <end position="69"/>
    </location>
</feature>
<comment type="caution">
    <text evidence="6">The sequence shown here is derived from an EMBL/GenBank/DDBJ whole genome shotgun (WGS) entry which is preliminary data.</text>
</comment>
<accession>A0A1W0X518</accession>
<feature type="domain" description="Coiled-coil" evidence="5">
    <location>
        <begin position="128"/>
        <end position="211"/>
    </location>
</feature>
<dbReference type="GO" id="GO:0006366">
    <property type="term" value="P:transcription by RNA polymerase II"/>
    <property type="evidence" value="ECO:0007669"/>
    <property type="project" value="TreeGrafter"/>
</dbReference>
<comment type="subcellular location">
    <subcellularLocation>
        <location evidence="1">Midbody</location>
    </subcellularLocation>
</comment>
<comment type="similarity">
    <text evidence="2">Belongs to the CCDC124 family.</text>
</comment>
<gene>
    <name evidence="6" type="ORF">BV898_03430</name>
</gene>
<dbReference type="EMBL" id="MTYJ01000016">
    <property type="protein sequence ID" value="OQV22605.1"/>
    <property type="molecule type" value="Genomic_DNA"/>
</dbReference>
<dbReference type="PANTHER" id="PTHR21680">
    <property type="entry name" value="COILED-COIL DOMAIN-CONTAINING PROTEIN 124"/>
    <property type="match status" value="1"/>
</dbReference>
<proteinExistence type="inferred from homology"/>
<evidence type="ECO:0000256" key="3">
    <source>
        <dbReference type="ARBA" id="ARBA00023054"/>
    </source>
</evidence>
<evidence type="ECO:0000256" key="4">
    <source>
        <dbReference type="SAM" id="MobiDB-lite"/>
    </source>
</evidence>
<organism evidence="6 7">
    <name type="scientific">Hypsibius exemplaris</name>
    <name type="common">Freshwater tardigrade</name>
    <dbReference type="NCBI Taxonomy" id="2072580"/>
    <lineage>
        <taxon>Eukaryota</taxon>
        <taxon>Metazoa</taxon>
        <taxon>Ecdysozoa</taxon>
        <taxon>Tardigrada</taxon>
        <taxon>Eutardigrada</taxon>
        <taxon>Parachela</taxon>
        <taxon>Hypsibioidea</taxon>
        <taxon>Hypsibiidae</taxon>
        <taxon>Hypsibius</taxon>
    </lineage>
</organism>
<evidence type="ECO:0000313" key="7">
    <source>
        <dbReference type="Proteomes" id="UP000192578"/>
    </source>
</evidence>
<protein>
    <submittedName>
        <fullName evidence="6">Coiled-coil domain-containing protein 124</fullName>
    </submittedName>
</protein>